<protein>
    <recommendedName>
        <fullName evidence="4">DUF5667 domain-containing protein</fullName>
    </recommendedName>
</protein>
<evidence type="ECO:0000313" key="3">
    <source>
        <dbReference type="Proteomes" id="UP000178735"/>
    </source>
</evidence>
<feature type="chain" id="PRO_5009533690" description="DUF5667 domain-containing protein" evidence="1">
    <location>
        <begin position="29"/>
        <end position="386"/>
    </location>
</feature>
<evidence type="ECO:0000313" key="2">
    <source>
        <dbReference type="EMBL" id="OGM08415.1"/>
    </source>
</evidence>
<organism evidence="2 3">
    <name type="scientific">Candidatus Wallbacteria bacterium GWC2_49_35</name>
    <dbReference type="NCBI Taxonomy" id="1817813"/>
    <lineage>
        <taxon>Bacteria</taxon>
        <taxon>Candidatus Walliibacteriota</taxon>
    </lineage>
</organism>
<dbReference type="STRING" id="1817813.A2008_07160"/>
<dbReference type="Proteomes" id="UP000178735">
    <property type="component" value="Unassembled WGS sequence"/>
</dbReference>
<name>A0A1F7X271_9BACT</name>
<feature type="signal peptide" evidence="1">
    <location>
        <begin position="1"/>
        <end position="28"/>
    </location>
</feature>
<dbReference type="EMBL" id="MGFH01000014">
    <property type="protein sequence ID" value="OGM08415.1"/>
    <property type="molecule type" value="Genomic_DNA"/>
</dbReference>
<accession>A0A1F7X271</accession>
<reference evidence="2 3" key="1">
    <citation type="journal article" date="2016" name="Nat. Commun.">
        <title>Thousands of microbial genomes shed light on interconnected biogeochemical processes in an aquifer system.</title>
        <authorList>
            <person name="Anantharaman K."/>
            <person name="Brown C.T."/>
            <person name="Hug L.A."/>
            <person name="Sharon I."/>
            <person name="Castelle C.J."/>
            <person name="Probst A.J."/>
            <person name="Thomas B.C."/>
            <person name="Singh A."/>
            <person name="Wilkins M.J."/>
            <person name="Karaoz U."/>
            <person name="Brodie E.L."/>
            <person name="Williams K.H."/>
            <person name="Hubbard S.S."/>
            <person name="Banfield J.F."/>
        </authorList>
    </citation>
    <scope>NUCLEOTIDE SEQUENCE [LARGE SCALE GENOMIC DNA]</scope>
</reference>
<proteinExistence type="predicted"/>
<comment type="caution">
    <text evidence="2">The sequence shown here is derived from an EMBL/GenBank/DDBJ whole genome shotgun (WGS) entry which is preliminary data.</text>
</comment>
<gene>
    <name evidence="2" type="ORF">A2008_07160</name>
</gene>
<evidence type="ECO:0000256" key="1">
    <source>
        <dbReference type="SAM" id="SignalP"/>
    </source>
</evidence>
<sequence length="386" mass="42863">MKLKRTLTAAISLAALILTLALTSAAYAWGPITHMSIVLMAGEKSRLPVADNLIGTFVTGSTEPDIGVLAEKTANYDVYHDPVFVDALVAVANRKPSPEKEILLARAMGYATHIKCADIVAHAEKGYANNKVVLPIEKKPHHRITEFIADVLSYSRCEALFKKCKINFIDSKTLIEARNEYAKMKRITLVSNEKEIKGHINKHLFIVTTYMTVAKYLAHDKPQIVSEMDKLESDRFEGISEDGGITRSVNNVLSFIADKTLLAKGKDRRNIFVRADGFFAKITKKAEEKFLGAAEGAAMELSDINAVKKIIRKMLAEKLEADTYEAIADRFFVNVILGDNQTLAEMLYLAEYPTVANKTAKIASEYSAISSAVMKRVEMKRLQRGK</sequence>
<dbReference type="AlphaFoldDB" id="A0A1F7X271"/>
<keyword evidence="1" id="KW-0732">Signal</keyword>
<evidence type="ECO:0008006" key="4">
    <source>
        <dbReference type="Google" id="ProtNLM"/>
    </source>
</evidence>